<accession>A0A086SZL8</accession>
<gene>
    <name evidence="1" type="ORF">ACRE_067300</name>
</gene>
<sequence>MTTGAAGRQTTSFLRLAGPPGALLETGERPWALQAVTSVSKIRSSYKVPARAGSFLRRFGESAKGCGFREEDGIVFVLGNHRSLGCRLQEKSRAYDARHPAGFVSVGQDPGRLTA</sequence>
<dbReference type="AlphaFoldDB" id="A0A086SZL8"/>
<proteinExistence type="predicted"/>
<keyword evidence="2" id="KW-1185">Reference proteome</keyword>
<reference evidence="2" key="1">
    <citation type="journal article" date="2014" name="Genome Announc.">
        <title>Genome sequence and annotation of Acremonium chrysogenum, producer of the beta-lactam antibiotic cephalosporin C.</title>
        <authorList>
            <person name="Terfehr D."/>
            <person name="Dahlmann T.A."/>
            <person name="Specht T."/>
            <person name="Zadra I."/>
            <person name="Kuernsteiner H."/>
            <person name="Kueck U."/>
        </authorList>
    </citation>
    <scope>NUCLEOTIDE SEQUENCE [LARGE SCALE GENOMIC DNA]</scope>
    <source>
        <strain evidence="2">ATCC 11550 / CBS 779.69 / DSM 880 / IAM 14645 / JCM 23072 / IMI 49137</strain>
    </source>
</reference>
<dbReference type="HOGENOM" id="CLU_2108298_0_0_1"/>
<dbReference type="Proteomes" id="UP000029964">
    <property type="component" value="Unassembled WGS sequence"/>
</dbReference>
<protein>
    <submittedName>
        <fullName evidence="1">Uncharacterized protein</fullName>
    </submittedName>
</protein>
<dbReference type="EMBL" id="JPKY01000091">
    <property type="protein sequence ID" value="KFH42550.1"/>
    <property type="molecule type" value="Genomic_DNA"/>
</dbReference>
<evidence type="ECO:0000313" key="2">
    <source>
        <dbReference type="Proteomes" id="UP000029964"/>
    </source>
</evidence>
<organism evidence="1 2">
    <name type="scientific">Hapsidospora chrysogenum (strain ATCC 11550 / CBS 779.69 / DSM 880 / IAM 14645 / JCM 23072 / IMI 49137)</name>
    <name type="common">Acremonium chrysogenum</name>
    <dbReference type="NCBI Taxonomy" id="857340"/>
    <lineage>
        <taxon>Eukaryota</taxon>
        <taxon>Fungi</taxon>
        <taxon>Dikarya</taxon>
        <taxon>Ascomycota</taxon>
        <taxon>Pezizomycotina</taxon>
        <taxon>Sordariomycetes</taxon>
        <taxon>Hypocreomycetidae</taxon>
        <taxon>Hypocreales</taxon>
        <taxon>Bionectriaceae</taxon>
        <taxon>Hapsidospora</taxon>
    </lineage>
</organism>
<evidence type="ECO:0000313" key="1">
    <source>
        <dbReference type="EMBL" id="KFH42550.1"/>
    </source>
</evidence>
<comment type="caution">
    <text evidence="1">The sequence shown here is derived from an EMBL/GenBank/DDBJ whole genome shotgun (WGS) entry which is preliminary data.</text>
</comment>
<name>A0A086SZL8_HAPC1</name>